<comment type="caution">
    <text evidence="1">The sequence shown here is derived from an EMBL/GenBank/DDBJ whole genome shotgun (WGS) entry which is preliminary data.</text>
</comment>
<protein>
    <submittedName>
        <fullName evidence="1">Uncharacterized protein</fullName>
    </submittedName>
</protein>
<dbReference type="EMBL" id="CM043793">
    <property type="protein sequence ID" value="KAI4820053.1"/>
    <property type="molecule type" value="Genomic_DNA"/>
</dbReference>
<keyword evidence="2" id="KW-1185">Reference proteome</keyword>
<organism evidence="1 2">
    <name type="scientific">Chaenocephalus aceratus</name>
    <name type="common">Blackfin icefish</name>
    <name type="synonym">Chaenichthys aceratus</name>
    <dbReference type="NCBI Taxonomy" id="36190"/>
    <lineage>
        <taxon>Eukaryota</taxon>
        <taxon>Metazoa</taxon>
        <taxon>Chordata</taxon>
        <taxon>Craniata</taxon>
        <taxon>Vertebrata</taxon>
        <taxon>Euteleostomi</taxon>
        <taxon>Actinopterygii</taxon>
        <taxon>Neopterygii</taxon>
        <taxon>Teleostei</taxon>
        <taxon>Neoteleostei</taxon>
        <taxon>Acanthomorphata</taxon>
        <taxon>Eupercaria</taxon>
        <taxon>Perciformes</taxon>
        <taxon>Notothenioidei</taxon>
        <taxon>Channichthyidae</taxon>
        <taxon>Chaenocephalus</taxon>
    </lineage>
</organism>
<dbReference type="Proteomes" id="UP001057452">
    <property type="component" value="Chromosome 9"/>
</dbReference>
<reference evidence="1" key="1">
    <citation type="submission" date="2022-05" db="EMBL/GenBank/DDBJ databases">
        <title>Chromosome-level genome of Chaenocephalus aceratus.</title>
        <authorList>
            <person name="Park H."/>
        </authorList>
    </citation>
    <scope>NUCLEOTIDE SEQUENCE</scope>
    <source>
        <strain evidence="1">KU_202001</strain>
    </source>
</reference>
<accession>A0ACB9X1V6</accession>
<evidence type="ECO:0000313" key="1">
    <source>
        <dbReference type="EMBL" id="KAI4820053.1"/>
    </source>
</evidence>
<proteinExistence type="predicted"/>
<sequence>MEEAAARCFLGRFGESLELGLRLLAARGAPAGFSALLCQAAQSQLLQDDLSPFHCPQEAEDDQDEEQPVALLQSEAVQRLFLNKLINNTRRKMEDKHLALAEFNQLFGFKDREQCAYYAVFDGHGGVDAATYAATHLHVALSRQETLQRDPATALKQAFTHTDHMFRGKAKRERLRSGTTGVAVLIQGQQLTVAWLGDSQATLVRKGQAVTLMEPHKPDREDERQRIEDLGGCVTFMGCWRVNGTYAVSRAIGDFDQKPYVSGEADCFTTQLSGDEDYVLLACDGFFDAVQPSEVPQLVLDALGQSDDPEGRWDAPLDPSEETVGVRVAQRLVAHAKAAGSCDNITVMLVFLHPPEQLLAQSSAMGPAQDAPTHQ</sequence>
<name>A0ACB9X1V6_CHAAC</name>
<evidence type="ECO:0000313" key="2">
    <source>
        <dbReference type="Proteomes" id="UP001057452"/>
    </source>
</evidence>
<gene>
    <name evidence="1" type="ORF">KUCAC02_028045</name>
</gene>